<gene>
    <name evidence="2" type="ORF">B0T18DRAFT_394814</name>
</gene>
<dbReference type="AlphaFoldDB" id="A0AA40EEI6"/>
<dbReference type="PANTHER" id="PTHR35186:SF4">
    <property type="entry name" value="PRION-INHIBITION AND PROPAGATION HELO DOMAIN-CONTAINING PROTEIN"/>
    <property type="match status" value="1"/>
</dbReference>
<dbReference type="PANTHER" id="PTHR35186">
    <property type="entry name" value="ANK_REP_REGION DOMAIN-CONTAINING PROTEIN"/>
    <property type="match status" value="1"/>
</dbReference>
<keyword evidence="3" id="KW-1185">Reference proteome</keyword>
<evidence type="ECO:0000313" key="3">
    <source>
        <dbReference type="Proteomes" id="UP001172155"/>
    </source>
</evidence>
<organism evidence="2 3">
    <name type="scientific">Schizothecium vesticola</name>
    <dbReference type="NCBI Taxonomy" id="314040"/>
    <lineage>
        <taxon>Eukaryota</taxon>
        <taxon>Fungi</taxon>
        <taxon>Dikarya</taxon>
        <taxon>Ascomycota</taxon>
        <taxon>Pezizomycotina</taxon>
        <taxon>Sordariomycetes</taxon>
        <taxon>Sordariomycetidae</taxon>
        <taxon>Sordariales</taxon>
        <taxon>Schizotheciaceae</taxon>
        <taxon>Schizothecium</taxon>
    </lineage>
</organism>
<dbReference type="InterPro" id="IPR056002">
    <property type="entry name" value="DUF7580"/>
</dbReference>
<proteinExistence type="predicted"/>
<evidence type="ECO:0000259" key="1">
    <source>
        <dbReference type="Pfam" id="PF24476"/>
    </source>
</evidence>
<evidence type="ECO:0000313" key="2">
    <source>
        <dbReference type="EMBL" id="KAK0738544.1"/>
    </source>
</evidence>
<reference evidence="2" key="1">
    <citation type="submission" date="2023-06" db="EMBL/GenBank/DDBJ databases">
        <title>Genome-scale phylogeny and comparative genomics of the fungal order Sordariales.</title>
        <authorList>
            <consortium name="Lawrence Berkeley National Laboratory"/>
            <person name="Hensen N."/>
            <person name="Bonometti L."/>
            <person name="Westerberg I."/>
            <person name="Brannstrom I.O."/>
            <person name="Guillou S."/>
            <person name="Cros-Aarteil S."/>
            <person name="Calhoun S."/>
            <person name="Haridas S."/>
            <person name="Kuo A."/>
            <person name="Mondo S."/>
            <person name="Pangilinan J."/>
            <person name="Riley R."/>
            <person name="LaButti K."/>
            <person name="Andreopoulos B."/>
            <person name="Lipzen A."/>
            <person name="Chen C."/>
            <person name="Yanf M."/>
            <person name="Daum C."/>
            <person name="Ng V."/>
            <person name="Clum A."/>
            <person name="Steindorff A."/>
            <person name="Ohm R."/>
            <person name="Martin F."/>
            <person name="Silar P."/>
            <person name="Natvig D."/>
            <person name="Lalanne C."/>
            <person name="Gautier V."/>
            <person name="Ament-velasquez S.L."/>
            <person name="Kruys A."/>
            <person name="Hutchinson M.I."/>
            <person name="Powell A.J."/>
            <person name="Barry K."/>
            <person name="Miller A.N."/>
            <person name="Grigoriev I.V."/>
            <person name="Debuchy R."/>
            <person name="Gladieux P."/>
            <person name="Thoren M.H."/>
            <person name="Johannesson H."/>
        </authorList>
    </citation>
    <scope>NUCLEOTIDE SEQUENCE</scope>
    <source>
        <strain evidence="2">SMH3187-1</strain>
    </source>
</reference>
<protein>
    <recommendedName>
        <fullName evidence="1">DUF7580 domain-containing protein</fullName>
    </recommendedName>
</protein>
<sequence length="581" mass="64894">MEAAGLVLGAIPIILHAIDNYRRCLEAAKDSWRFESTIKLIRSHIFVQQQQLQITFRGLGLTDPTDYELEEVLRHRFPTKCDAFLDIIARMDGLLAKLMDKLEIDAQGRPKWTTEPPDRVVWEWKRVRRGFGRSARQKLIDELQYWNDALKNCLDKTEVPLESDTQNSALNAIQSKFSPETCNNLRKGASQIHDAVSRAWRCQAHEHQGIMKLSWHTDAGGAMNHRSLSLIFLSPDAATQSWNELTCSIVNGLDLKPAVRTATLPDNQPRPWERMKGWLQPSPTGPVAGLAGMNTGLVSMHGDNTGGPSVSLRELETAPQIDCLCSFLCDSKRLGRLSVQGSSGHDVLHVRMERQGHSAAVTNAAPLGAVFGQLPGDRPFSRGDRFAVAAAATWAVLYLAGSPWIDTEWSGKDGLRLFTESKGLHRHRHYPAIPWAFSASEPTRRPTRPEQSPYASVEEIKAGVIRNKTLFALGILLIELCLNTPFERLRQECHSNSLSASMGMAATLDDYEVANTCIQRVYLDGGDLYGYAVQRCLRCEFPGRDVTKSFEFEQFRTDFFKGVVAPVQATFVLLQSLHMAL</sequence>
<dbReference type="Proteomes" id="UP001172155">
    <property type="component" value="Unassembled WGS sequence"/>
</dbReference>
<comment type="caution">
    <text evidence="2">The sequence shown here is derived from an EMBL/GenBank/DDBJ whole genome shotgun (WGS) entry which is preliminary data.</text>
</comment>
<dbReference type="EMBL" id="JAUKUD010000007">
    <property type="protein sequence ID" value="KAK0738544.1"/>
    <property type="molecule type" value="Genomic_DNA"/>
</dbReference>
<name>A0AA40EEI6_9PEZI</name>
<dbReference type="Pfam" id="PF24476">
    <property type="entry name" value="DUF7580"/>
    <property type="match status" value="1"/>
</dbReference>
<feature type="domain" description="DUF7580" evidence="1">
    <location>
        <begin position="184"/>
        <end position="568"/>
    </location>
</feature>
<accession>A0AA40EEI6</accession>